<dbReference type="Pfam" id="PF11489">
    <property type="entry name" value="Aim21"/>
    <property type="match status" value="1"/>
</dbReference>
<organism evidence="2 3">
    <name type="scientific">Venturia nashicola</name>
    <dbReference type="NCBI Taxonomy" id="86259"/>
    <lineage>
        <taxon>Eukaryota</taxon>
        <taxon>Fungi</taxon>
        <taxon>Dikarya</taxon>
        <taxon>Ascomycota</taxon>
        <taxon>Pezizomycotina</taxon>
        <taxon>Dothideomycetes</taxon>
        <taxon>Pleosporomycetidae</taxon>
        <taxon>Venturiales</taxon>
        <taxon>Venturiaceae</taxon>
        <taxon>Venturia</taxon>
    </lineage>
</organism>
<gene>
    <name evidence="2" type="ORF">E6O75_ATG04229</name>
</gene>
<proteinExistence type="predicted"/>
<protein>
    <submittedName>
        <fullName evidence="2">Altered inheritance of mitochondria protein 21</fullName>
    </submittedName>
</protein>
<evidence type="ECO:0000313" key="2">
    <source>
        <dbReference type="EMBL" id="TID25024.1"/>
    </source>
</evidence>
<feature type="compositionally biased region" description="Polar residues" evidence="1">
    <location>
        <begin position="494"/>
        <end position="512"/>
    </location>
</feature>
<reference evidence="2 3" key="1">
    <citation type="submission" date="2019-04" db="EMBL/GenBank/DDBJ databases">
        <title>High contiguity whole genome sequence and gene annotation resource for two Venturia nashicola isolates.</title>
        <authorList>
            <person name="Prokchorchik M."/>
            <person name="Won K."/>
            <person name="Lee Y."/>
            <person name="Choi E.D."/>
            <person name="Segonzac C."/>
            <person name="Sohn K.H."/>
        </authorList>
    </citation>
    <scope>NUCLEOTIDE SEQUENCE [LARGE SCALE GENOMIC DNA]</scope>
    <source>
        <strain evidence="2 3">PRI2</strain>
    </source>
</reference>
<feature type="compositionally biased region" description="Pro residues" evidence="1">
    <location>
        <begin position="1"/>
        <end position="10"/>
    </location>
</feature>
<keyword evidence="3" id="KW-1185">Reference proteome</keyword>
<name>A0A4Z1PQW0_9PEZI</name>
<dbReference type="Proteomes" id="UP000298493">
    <property type="component" value="Unassembled WGS sequence"/>
</dbReference>
<evidence type="ECO:0000256" key="1">
    <source>
        <dbReference type="SAM" id="MobiDB-lite"/>
    </source>
</evidence>
<feature type="compositionally biased region" description="Basic residues" evidence="1">
    <location>
        <begin position="787"/>
        <end position="797"/>
    </location>
</feature>
<feature type="region of interest" description="Disordered" evidence="1">
    <location>
        <begin position="756"/>
        <end position="878"/>
    </location>
</feature>
<dbReference type="InterPro" id="IPR021582">
    <property type="entry name" value="Aim21"/>
</dbReference>
<feature type="region of interest" description="Disordered" evidence="1">
    <location>
        <begin position="895"/>
        <end position="928"/>
    </location>
</feature>
<feature type="compositionally biased region" description="Basic and acidic residues" evidence="1">
    <location>
        <begin position="585"/>
        <end position="598"/>
    </location>
</feature>
<feature type="compositionally biased region" description="Basic and acidic residues" evidence="1">
    <location>
        <begin position="765"/>
        <end position="786"/>
    </location>
</feature>
<feature type="compositionally biased region" description="Basic and acidic residues" evidence="1">
    <location>
        <begin position="513"/>
        <end position="531"/>
    </location>
</feature>
<sequence>MATPSIPPRPARTAQQAPASSSANMEVPRVPARPKRSVERSISPGRDTFARSPLNDPTHHNTKPPGSSNLSRSVSRDLPPRPPSVSLPSIGHEGDEYASLTPQPEEQAKQIAGDLPLYAPKATLPVSSAKSRIATVTRTDSSQAAAAGIGKPSSETDSQIGHSLTRSTSSQASRSRPASRPASLYKVDTHEYEQDRMPVFGIQVPMYPNAGDVQAPTPSSSVPPPSTGVGFYNNGSTPSAASRTHSRTRSGREYFTGPPDSYGLHGHGVNHKDPLEKAWYDKHPDDHAREAKGVYGPAIQEDRKDWALSSDELNKLVHGKTAANGMGTSSNVISTPDEQIGYLASEEYASRMASPRSSSAKPRRASSQTFAETPLRVGAYPPDQVNAALKDAQIKQQDGAVESDTEDDEIIHVDQPSKRHNKIGGGGYDPPTQDLGPEGGSTTDKGGDFIETGYGVPILASDEAARRPESRFMQPAVEPELERRGDDYIDPSGRRSSATSQQNVSLVQLSRYNTEDREPLSTPLDDVREYEPLFPEDDDRSSSAPAKLVARRPDMLARHQFPSQDVWEDTPESMMYQTTVDTPQDDEKPHKAAEHEPADLFESPEAEKARQTDAKGPDFKAPDDSFLTDAKSKKTGLKSGVAGQLPLRPGMTQRFPSQDIWEDSPDSQMHTTVVDNKDEEEDSDDKTVPQVLARPAGQKVAPSIPERPKPQVPTRPSKLREMSDDSVEKAKPPVPARPTGSKIAALQAGFMSDLNKKLGLGPVAPKKEEAAPGTEEEKAPLADARKGRAKGPQRRKPGVAPAPAEEEKKVSKPRFAISTMTIWEVDESGELNMGGGKSEAKAEPRAAVSVESEPEPAPAPTETASAEPIEPSTSEDMAVQTGQLDIKMGDEEGKTVFLGGRAPEPGSVVVDADGTQHIGAPDSLGGIEKTATGMRETSSRLLAFDELYTERWRSSAPQYSMTCSR</sequence>
<dbReference type="AlphaFoldDB" id="A0A4Z1PQW0"/>
<feature type="compositionally biased region" description="Low complexity" evidence="1">
    <location>
        <begin position="350"/>
        <end position="360"/>
    </location>
</feature>
<feature type="compositionally biased region" description="Low complexity" evidence="1">
    <location>
        <begin position="11"/>
        <end position="23"/>
    </location>
</feature>
<feature type="compositionally biased region" description="Low complexity" evidence="1">
    <location>
        <begin position="163"/>
        <end position="184"/>
    </location>
</feature>
<feature type="compositionally biased region" description="Basic and acidic residues" evidence="1">
    <location>
        <begin position="718"/>
        <end position="731"/>
    </location>
</feature>
<accession>A0A4Z1PQW0</accession>
<dbReference type="STRING" id="86259.A0A4Z1PQW0"/>
<evidence type="ECO:0000313" key="3">
    <source>
        <dbReference type="Proteomes" id="UP000298493"/>
    </source>
</evidence>
<feature type="compositionally biased region" description="Polar residues" evidence="1">
    <location>
        <begin position="153"/>
        <end position="162"/>
    </location>
</feature>
<feature type="compositionally biased region" description="Polar residues" evidence="1">
    <location>
        <begin position="125"/>
        <end position="144"/>
    </location>
</feature>
<feature type="compositionally biased region" description="Low complexity" evidence="1">
    <location>
        <begin position="860"/>
        <end position="871"/>
    </location>
</feature>
<feature type="compositionally biased region" description="Basic and acidic residues" evidence="1">
    <location>
        <begin position="605"/>
        <end position="623"/>
    </location>
</feature>
<comment type="caution">
    <text evidence="2">The sequence shown here is derived from an EMBL/GenBank/DDBJ whole genome shotgun (WGS) entry which is preliminary data.</text>
</comment>
<feature type="region of interest" description="Disordered" evidence="1">
    <location>
        <begin position="209"/>
        <end position="269"/>
    </location>
</feature>
<feature type="region of interest" description="Disordered" evidence="1">
    <location>
        <begin position="350"/>
        <end position="743"/>
    </location>
</feature>
<feature type="region of interest" description="Disordered" evidence="1">
    <location>
        <begin position="1"/>
        <end position="191"/>
    </location>
</feature>
<dbReference type="EMBL" id="SNSC02000004">
    <property type="protein sequence ID" value="TID25024.1"/>
    <property type="molecule type" value="Genomic_DNA"/>
</dbReference>